<dbReference type="Proteomes" id="UP000254387">
    <property type="component" value="Unassembled WGS sequence"/>
</dbReference>
<proteinExistence type="predicted"/>
<sequence length="33" mass="3394">MNLSFRIYASVLDACGPGGLRHAGQAAARDFAG</sequence>
<evidence type="ECO:0000313" key="2">
    <source>
        <dbReference type="Proteomes" id="UP000254387"/>
    </source>
</evidence>
<accession>A0A378A1M1</accession>
<organism evidence="1 2">
    <name type="scientific">Klebsiella pneumoniae</name>
    <dbReference type="NCBI Taxonomy" id="573"/>
    <lineage>
        <taxon>Bacteria</taxon>
        <taxon>Pseudomonadati</taxon>
        <taxon>Pseudomonadota</taxon>
        <taxon>Gammaproteobacteria</taxon>
        <taxon>Enterobacterales</taxon>
        <taxon>Enterobacteriaceae</taxon>
        <taxon>Klebsiella/Raoultella group</taxon>
        <taxon>Klebsiella</taxon>
        <taxon>Klebsiella pneumoniae complex</taxon>
    </lineage>
</organism>
<evidence type="ECO:0000313" key="1">
    <source>
        <dbReference type="EMBL" id="STU94375.1"/>
    </source>
</evidence>
<dbReference type="AlphaFoldDB" id="A0A378A1M1"/>
<dbReference type="EMBL" id="UGMN01000004">
    <property type="protein sequence ID" value="STU94375.1"/>
    <property type="molecule type" value="Genomic_DNA"/>
</dbReference>
<name>A0A378A1M1_KLEPN</name>
<gene>
    <name evidence="1" type="ORF">NCTC5053_01156</name>
</gene>
<protein>
    <submittedName>
        <fullName evidence="1">Uncharacterized protein</fullName>
    </submittedName>
</protein>
<reference evidence="1 2" key="1">
    <citation type="submission" date="2018-06" db="EMBL/GenBank/DDBJ databases">
        <authorList>
            <consortium name="Pathogen Informatics"/>
            <person name="Doyle S."/>
        </authorList>
    </citation>
    <scope>NUCLEOTIDE SEQUENCE [LARGE SCALE GENOMIC DNA]</scope>
    <source>
        <strain evidence="1 2">NCTC5053</strain>
    </source>
</reference>